<dbReference type="PANTHER" id="PTHR44094">
    <property type="entry name" value="DNAJ HEAT SHOCK N-TERMINAL DOMAIN-CONTAINING PROTEIN"/>
    <property type="match status" value="1"/>
</dbReference>
<dbReference type="InterPro" id="IPR026894">
    <property type="entry name" value="DnaJ_X"/>
</dbReference>
<feature type="region of interest" description="Disordered" evidence="2">
    <location>
        <begin position="440"/>
        <end position="514"/>
    </location>
</feature>
<dbReference type="PRINTS" id="PR00625">
    <property type="entry name" value="JDOMAIN"/>
</dbReference>
<organism evidence="4 5">
    <name type="scientific">Symbiodinium necroappetens</name>
    <dbReference type="NCBI Taxonomy" id="1628268"/>
    <lineage>
        <taxon>Eukaryota</taxon>
        <taxon>Sar</taxon>
        <taxon>Alveolata</taxon>
        <taxon>Dinophyceae</taxon>
        <taxon>Suessiales</taxon>
        <taxon>Symbiodiniaceae</taxon>
        <taxon>Symbiodinium</taxon>
    </lineage>
</organism>
<name>A0A812QAE6_9DINO</name>
<dbReference type="PROSITE" id="PS50076">
    <property type="entry name" value="DNAJ_2"/>
    <property type="match status" value="1"/>
</dbReference>
<dbReference type="PANTHER" id="PTHR44094:SF8">
    <property type="entry name" value="DNAJ HEAT SHOCK N-TERMINAL DOMAIN-CONTAINING PROTEIN-RELATED"/>
    <property type="match status" value="1"/>
</dbReference>
<keyword evidence="5" id="KW-1185">Reference proteome</keyword>
<feature type="domain" description="J" evidence="3">
    <location>
        <begin position="197"/>
        <end position="262"/>
    </location>
</feature>
<reference evidence="4" key="1">
    <citation type="submission" date="2021-02" db="EMBL/GenBank/DDBJ databases">
        <authorList>
            <person name="Dougan E. K."/>
            <person name="Rhodes N."/>
            <person name="Thang M."/>
            <person name="Chan C."/>
        </authorList>
    </citation>
    <scope>NUCLEOTIDE SEQUENCE</scope>
</reference>
<feature type="compositionally biased region" description="Polar residues" evidence="2">
    <location>
        <begin position="492"/>
        <end position="505"/>
    </location>
</feature>
<dbReference type="SUPFAM" id="SSF46565">
    <property type="entry name" value="Chaperone J-domain"/>
    <property type="match status" value="1"/>
</dbReference>
<dbReference type="AlphaFoldDB" id="A0A812QAE6"/>
<dbReference type="InterPro" id="IPR036869">
    <property type="entry name" value="J_dom_sf"/>
</dbReference>
<feature type="coiled-coil region" evidence="1">
    <location>
        <begin position="24"/>
        <end position="51"/>
    </location>
</feature>
<gene>
    <name evidence="4" type="primary">ATJ10</name>
    <name evidence="4" type="ORF">SNEC2469_LOCUS9591</name>
</gene>
<proteinExistence type="predicted"/>
<evidence type="ECO:0000256" key="1">
    <source>
        <dbReference type="SAM" id="Coils"/>
    </source>
</evidence>
<dbReference type="InterPro" id="IPR001623">
    <property type="entry name" value="DnaJ_domain"/>
</dbReference>
<dbReference type="Proteomes" id="UP000601435">
    <property type="component" value="Unassembled WGS sequence"/>
</dbReference>
<feature type="compositionally biased region" description="Acidic residues" evidence="2">
    <location>
        <begin position="624"/>
        <end position="633"/>
    </location>
</feature>
<dbReference type="Pfam" id="PF14308">
    <property type="entry name" value="DnaJ-X"/>
    <property type="match status" value="1"/>
</dbReference>
<dbReference type="Gene3D" id="1.10.287.110">
    <property type="entry name" value="DnaJ domain"/>
    <property type="match status" value="1"/>
</dbReference>
<dbReference type="Pfam" id="PF00226">
    <property type="entry name" value="DnaJ"/>
    <property type="match status" value="1"/>
</dbReference>
<feature type="compositionally biased region" description="Basic and acidic residues" evidence="2">
    <location>
        <begin position="449"/>
        <end position="464"/>
    </location>
</feature>
<dbReference type="InterPro" id="IPR052423">
    <property type="entry name" value="EMIR"/>
</dbReference>
<evidence type="ECO:0000256" key="2">
    <source>
        <dbReference type="SAM" id="MobiDB-lite"/>
    </source>
</evidence>
<dbReference type="OrthoDB" id="10250354at2759"/>
<dbReference type="EMBL" id="CAJNJA010015497">
    <property type="protein sequence ID" value="CAE7362733.1"/>
    <property type="molecule type" value="Genomic_DNA"/>
</dbReference>
<feature type="compositionally biased region" description="Basic and acidic residues" evidence="2">
    <location>
        <begin position="602"/>
        <end position="618"/>
    </location>
</feature>
<feature type="non-terminal residue" evidence="4">
    <location>
        <position position="1"/>
    </location>
</feature>
<evidence type="ECO:0000313" key="5">
    <source>
        <dbReference type="Proteomes" id="UP000601435"/>
    </source>
</evidence>
<evidence type="ECO:0000313" key="4">
    <source>
        <dbReference type="EMBL" id="CAE7362733.1"/>
    </source>
</evidence>
<feature type="region of interest" description="Disordered" evidence="2">
    <location>
        <begin position="582"/>
        <end position="633"/>
    </location>
</feature>
<sequence>MARDTCPEAGQFPTDVAVYDAEQAARHEALALRLQEQQEREQAEVEMLKAAVGSVFSVRKPRDAVAGTASGLKTMARGVGVGLASLVVQPYVGAKCGGIKGFAKGCGTGLATCVGSTVAGTVVGSGQIVRGVVNTPGAILRTARGEVWNSDARKWEKDWYSLPEEASEVLCEDCEEAGGESRARSSGSTSRKVQHTELYNVLGVRPEASEADIRRAFYKKSLALHPDKNPDNPEATKQFQEVSDAYRILGDEERRRAYDELGKDTAAANLPKIEPVVFFAALFGTHHFEPFVGRPRLAQDIDMDLQLMMRDIIAEDEESGQIDALKVSRAHKRMLALERRRQVQCAVNLASRLDAHQDEGWEEAQRAEAKRLSQVPSGPEMLYLIGWLYVNGAEQWLAGSAAARLVAKMQAKAHLMKSKGELAASAGRTAFTVNSIMKTAERKKTKQSVQREAKEKEEKAEKAAPDAATGAFGPGEAPSGAKAKTETEEGMRSSQDAQEGNSSPSKAPAEGTGQLGLASGADILSPGTIVVLCNLRTNAELNDEVGVIEEFDESSGRYVVHFLSDGLEPRRLRAENLLILEDSASRSQADSKDSTGGSASGEDPKSTPRAEDTSEDAHWAPGGDEAEVAEAFK</sequence>
<dbReference type="CDD" id="cd06257">
    <property type="entry name" value="DnaJ"/>
    <property type="match status" value="1"/>
</dbReference>
<keyword evidence="1" id="KW-0175">Coiled coil</keyword>
<accession>A0A812QAE6</accession>
<comment type="caution">
    <text evidence="4">The sequence shown here is derived from an EMBL/GenBank/DDBJ whole genome shotgun (WGS) entry which is preliminary data.</text>
</comment>
<evidence type="ECO:0000259" key="3">
    <source>
        <dbReference type="PROSITE" id="PS50076"/>
    </source>
</evidence>
<dbReference type="SMART" id="SM00271">
    <property type="entry name" value="DnaJ"/>
    <property type="match status" value="1"/>
</dbReference>
<protein>
    <submittedName>
        <fullName evidence="4">ATJ10 protein</fullName>
    </submittedName>
</protein>